<evidence type="ECO:0000313" key="15">
    <source>
        <dbReference type="Proteomes" id="UP000194154"/>
    </source>
</evidence>
<dbReference type="GO" id="GO:0006400">
    <property type="term" value="P:tRNA modification"/>
    <property type="evidence" value="ECO:0007669"/>
    <property type="project" value="TreeGrafter"/>
</dbReference>
<reference evidence="14 15" key="1">
    <citation type="journal article" date="2017" name="Int. J. Syst. Evol. Microbiol.">
        <title>Macrococcus canis sp. nov., a skin bacterium associated with infections in dogs.</title>
        <authorList>
            <person name="Gobeli Brawand S."/>
            <person name="Cotting K."/>
            <person name="Gomez-Sanz E."/>
            <person name="Collaud A."/>
            <person name="Thomann A."/>
            <person name="Brodard I."/>
            <person name="Rodriguez-Campos S."/>
            <person name="Strauss C."/>
            <person name="Perreten V."/>
        </authorList>
    </citation>
    <scope>NUCLEOTIDE SEQUENCE [LARGE SCALE GENOMIC DNA]</scope>
    <source>
        <strain evidence="14 15">KM45013</strain>
    </source>
</reference>
<evidence type="ECO:0000256" key="4">
    <source>
        <dbReference type="ARBA" id="ARBA00022679"/>
    </source>
</evidence>
<feature type="binding site" evidence="10">
    <location>
        <begin position="11"/>
        <end position="18"/>
    </location>
    <ligand>
        <name>ATP</name>
        <dbReference type="ChEBI" id="CHEBI:30616"/>
    </ligand>
</feature>
<dbReference type="Proteomes" id="UP000194154">
    <property type="component" value="Chromosome"/>
</dbReference>
<dbReference type="AlphaFoldDB" id="A0A1W7ACG0"/>
<dbReference type="STRING" id="1855823.MCCS_11340"/>
<evidence type="ECO:0000256" key="7">
    <source>
        <dbReference type="ARBA" id="ARBA00022840"/>
    </source>
</evidence>
<evidence type="ECO:0000256" key="2">
    <source>
        <dbReference type="ARBA" id="ARBA00003213"/>
    </source>
</evidence>
<dbReference type="EMBL" id="CP021059">
    <property type="protein sequence ID" value="ARQ06780.1"/>
    <property type="molecule type" value="Genomic_DNA"/>
</dbReference>
<comment type="similarity">
    <text evidence="3 10 13">Belongs to the IPP transferase family.</text>
</comment>
<dbReference type="InterPro" id="IPR018022">
    <property type="entry name" value="IPT"/>
</dbReference>
<keyword evidence="15" id="KW-1185">Reference proteome</keyword>
<organism evidence="14 15">
    <name type="scientific">Macrococcoides canis</name>
    <dbReference type="NCBI Taxonomy" id="1855823"/>
    <lineage>
        <taxon>Bacteria</taxon>
        <taxon>Bacillati</taxon>
        <taxon>Bacillota</taxon>
        <taxon>Bacilli</taxon>
        <taxon>Bacillales</taxon>
        <taxon>Staphylococcaceae</taxon>
        <taxon>Macrococcoides</taxon>
    </lineage>
</organism>
<dbReference type="RefSeq" id="WP_086042429.1">
    <property type="nucleotide sequence ID" value="NZ_CBCRZA010000005.1"/>
</dbReference>
<dbReference type="Gene3D" id="3.40.50.300">
    <property type="entry name" value="P-loop containing nucleotide triphosphate hydrolases"/>
    <property type="match status" value="1"/>
</dbReference>
<dbReference type="Pfam" id="PF01715">
    <property type="entry name" value="IPPT"/>
    <property type="match status" value="1"/>
</dbReference>
<feature type="site" description="Interaction with substrate tRNA" evidence="10">
    <location>
        <position position="102"/>
    </location>
</feature>
<keyword evidence="4 10" id="KW-0808">Transferase</keyword>
<evidence type="ECO:0000256" key="5">
    <source>
        <dbReference type="ARBA" id="ARBA00022694"/>
    </source>
</evidence>
<dbReference type="OrthoDB" id="9776390at2"/>
<dbReference type="GO" id="GO:0005524">
    <property type="term" value="F:ATP binding"/>
    <property type="evidence" value="ECO:0007669"/>
    <property type="project" value="UniProtKB-UniRule"/>
</dbReference>
<dbReference type="EC" id="2.5.1.75" evidence="10"/>
<comment type="function">
    <text evidence="2 10 12">Catalyzes the transfer of a dimethylallyl group onto the adenine at position 37 in tRNAs that read codons beginning with uridine, leading to the formation of N6-(dimethylallyl)adenosine (i(6)A).</text>
</comment>
<dbReference type="SUPFAM" id="SSF52540">
    <property type="entry name" value="P-loop containing nucleoside triphosphate hydrolases"/>
    <property type="match status" value="2"/>
</dbReference>
<dbReference type="PANTHER" id="PTHR11088">
    <property type="entry name" value="TRNA DIMETHYLALLYLTRANSFERASE"/>
    <property type="match status" value="1"/>
</dbReference>
<protein>
    <recommendedName>
        <fullName evidence="10">tRNA dimethylallyltransferase</fullName>
        <ecNumber evidence="10">2.5.1.75</ecNumber>
    </recommendedName>
    <alternativeName>
        <fullName evidence="10">Dimethylallyl diphosphate:tRNA dimethylallyltransferase</fullName>
        <shortName evidence="10">DMAPP:tRNA dimethylallyltransferase</shortName>
        <shortName evidence="10">DMATase</shortName>
    </alternativeName>
    <alternativeName>
        <fullName evidence="10">Isopentenyl-diphosphate:tRNA isopentenyltransferase</fullName>
        <shortName evidence="10">IPP transferase</shortName>
        <shortName evidence="10">IPPT</shortName>
        <shortName evidence="10">IPTase</shortName>
    </alternativeName>
</protein>
<accession>A0A1W7ACG0</accession>
<keyword evidence="7 10" id="KW-0067">ATP-binding</keyword>
<gene>
    <name evidence="10 14" type="primary">miaA</name>
    <name evidence="14" type="ORF">MCCS_11340</name>
</gene>
<evidence type="ECO:0000313" key="14">
    <source>
        <dbReference type="EMBL" id="ARQ06780.1"/>
    </source>
</evidence>
<sequence length="312" mass="35648">MNKIQLIVIVGPTAVGKTALSIEVAKAVNGEIISGDAIQVYRGMDIGSAKITQEEMEGIPHHLIDILNPDEPYSAAQFKAHAEKLIEDIYNRGKTPMIVGGTGLYIQSVLYEYEFVEEDNALKKDILCKLEQYNKETLYAMLKDRDPKAAAQIHMNNRQRVLRALTYYEMHHKSITDQKKSQTLSSKYDTFIIGLNMPRPILYDRINHRVLLMIEQGLVQEVSTLLSKGYREKQSMTAIGYKEIIPYIDGEVSLNQAVESLQQNSRNFAKRQLTWFNNQMKIDWFDTDDLSVETITDQIMTNIKGNYNDKFG</sequence>
<proteinExistence type="inferred from homology"/>
<dbReference type="Gene3D" id="1.10.20.140">
    <property type="match status" value="1"/>
</dbReference>
<name>A0A1W7ACG0_9STAP</name>
<keyword evidence="6 10" id="KW-0547">Nucleotide-binding</keyword>
<dbReference type="KEGG" id="mcak:MCCS_11340"/>
<comment type="cofactor">
    <cofactor evidence="1 10">
        <name>Mg(2+)</name>
        <dbReference type="ChEBI" id="CHEBI:18420"/>
    </cofactor>
</comment>
<dbReference type="GO" id="GO:0052381">
    <property type="term" value="F:tRNA dimethylallyltransferase activity"/>
    <property type="evidence" value="ECO:0007669"/>
    <property type="project" value="UniProtKB-UniRule"/>
</dbReference>
<dbReference type="HAMAP" id="MF_00185">
    <property type="entry name" value="IPP_trans"/>
    <property type="match status" value="1"/>
</dbReference>
<dbReference type="GeneID" id="35295265"/>
<evidence type="ECO:0000256" key="6">
    <source>
        <dbReference type="ARBA" id="ARBA00022741"/>
    </source>
</evidence>
<comment type="subunit">
    <text evidence="10">Monomer.</text>
</comment>
<dbReference type="NCBIfam" id="TIGR00174">
    <property type="entry name" value="miaA"/>
    <property type="match status" value="1"/>
</dbReference>
<feature type="binding site" evidence="10">
    <location>
        <begin position="13"/>
        <end position="18"/>
    </location>
    <ligand>
        <name>substrate</name>
    </ligand>
</feature>
<keyword evidence="8 10" id="KW-0460">Magnesium</keyword>
<evidence type="ECO:0000256" key="9">
    <source>
        <dbReference type="ARBA" id="ARBA00049563"/>
    </source>
</evidence>
<dbReference type="PANTHER" id="PTHR11088:SF60">
    <property type="entry name" value="TRNA DIMETHYLALLYLTRANSFERASE"/>
    <property type="match status" value="1"/>
</dbReference>
<keyword evidence="5 10" id="KW-0819">tRNA processing</keyword>
<dbReference type="InterPro" id="IPR039657">
    <property type="entry name" value="Dimethylallyltransferase"/>
</dbReference>
<comment type="catalytic activity">
    <reaction evidence="9 10 11">
        <text>adenosine(37) in tRNA + dimethylallyl diphosphate = N(6)-dimethylallyladenosine(37) in tRNA + diphosphate</text>
        <dbReference type="Rhea" id="RHEA:26482"/>
        <dbReference type="Rhea" id="RHEA-COMP:10162"/>
        <dbReference type="Rhea" id="RHEA-COMP:10375"/>
        <dbReference type="ChEBI" id="CHEBI:33019"/>
        <dbReference type="ChEBI" id="CHEBI:57623"/>
        <dbReference type="ChEBI" id="CHEBI:74411"/>
        <dbReference type="ChEBI" id="CHEBI:74415"/>
        <dbReference type="EC" id="2.5.1.75"/>
    </reaction>
</comment>
<dbReference type="InterPro" id="IPR027417">
    <property type="entry name" value="P-loop_NTPase"/>
</dbReference>
<evidence type="ECO:0000256" key="13">
    <source>
        <dbReference type="RuleBase" id="RU003785"/>
    </source>
</evidence>
<comment type="caution">
    <text evidence="10">Lacks conserved residue(s) required for the propagation of feature annotation.</text>
</comment>
<evidence type="ECO:0000256" key="10">
    <source>
        <dbReference type="HAMAP-Rule" id="MF_00185"/>
    </source>
</evidence>
<evidence type="ECO:0000256" key="11">
    <source>
        <dbReference type="RuleBase" id="RU003783"/>
    </source>
</evidence>
<evidence type="ECO:0000256" key="12">
    <source>
        <dbReference type="RuleBase" id="RU003784"/>
    </source>
</evidence>
<evidence type="ECO:0000256" key="3">
    <source>
        <dbReference type="ARBA" id="ARBA00005842"/>
    </source>
</evidence>
<evidence type="ECO:0000256" key="8">
    <source>
        <dbReference type="ARBA" id="ARBA00022842"/>
    </source>
</evidence>
<evidence type="ECO:0000256" key="1">
    <source>
        <dbReference type="ARBA" id="ARBA00001946"/>
    </source>
</evidence>
<feature type="region of interest" description="Interaction with substrate tRNA" evidence="10">
    <location>
        <begin position="159"/>
        <end position="163"/>
    </location>
</feature>